<feature type="region of interest" description="Disordered" evidence="1">
    <location>
        <begin position="544"/>
        <end position="638"/>
    </location>
</feature>
<feature type="compositionally biased region" description="Basic residues" evidence="1">
    <location>
        <begin position="614"/>
        <end position="629"/>
    </location>
</feature>
<gene>
    <name evidence="3" type="ORF">FOZ63_016547</name>
</gene>
<organism evidence="3 4">
    <name type="scientific">Perkinsus olseni</name>
    <name type="common">Perkinsus atlanticus</name>
    <dbReference type="NCBI Taxonomy" id="32597"/>
    <lineage>
        <taxon>Eukaryota</taxon>
        <taxon>Sar</taxon>
        <taxon>Alveolata</taxon>
        <taxon>Perkinsozoa</taxon>
        <taxon>Perkinsea</taxon>
        <taxon>Perkinsida</taxon>
        <taxon>Perkinsidae</taxon>
        <taxon>Perkinsus</taxon>
    </lineage>
</organism>
<feature type="signal peptide" evidence="2">
    <location>
        <begin position="1"/>
        <end position="21"/>
    </location>
</feature>
<sequence>MRIKLLTWFGLSSTLMTVTVCGRIAAPRLQALAGLYRTIDTVSVFEGIAIRLTPEKRCAVIFLAGTPRQDFQSSIHTGFVNTKESTTPAGLKCYHLLWPKSDGSFSRANAFEEMFGSPGNFSLGSIIPCFSEKGYMVLVDGSGHAMQKLSSDPRERLDLPLEPPPPAVYVNDEPVPRLGNVMVVVGKSTAKIVVRSSDNFELLGGISKYPPKARRCFGLIFSEPAQSLTDGLPSRHPSRKLKWGDTGLCRDPQLVMYLVIGPVRVRLKKDTLSGVYRTNYPISVFEGVAVRFIVGTGEGSMAFLAGMPEQDFRSSIETNSTEMEVLSVSGSLTCYWLQEGPLQAGLHTASAFAVNHGQPWNFTADDFAPCFSDGLSGAFLMVQGSGYVMRKISDDPYEVLELPLEPPPSGVHINDEPVPGLGGVVVKIDDKSECSTEIAVTGGISLKFSGAVFEEDEGAQRRCYRLVNPNSRCRTAGLPVQHFLTKLGWNLVQLCRDSRLVTYLVLDGVTIRLRQKGSVSSKLPVSATSLGSEARPIEVEAINSPRKGEGSAYEVTPVANPTQDGPVISLPSPEPSVSGSKVQDRPNFDMLLPSRDDDSRRVSGHSGGVIARSTSRKRSSASRVKRQKISHTEDVSGTPLLDLQGEEMLSSMEPHSQMTNLTSNTALQVEQQPQEGVSGSLLGNVDFSSTASSLPIVSEGVPLDFLLPSYEGEGVSSRPESPPPTSVDAATGWPSIGIEGVDGDTNPIFDELLSSPDVMWSSSLSAGPEVPESSAAENIPHATATDAHELNFDDLMTIDGKGLLYFLDPEKQ</sequence>
<dbReference type="EMBL" id="JABANO010017695">
    <property type="protein sequence ID" value="KAF4733016.1"/>
    <property type="molecule type" value="Genomic_DNA"/>
</dbReference>
<evidence type="ECO:0000256" key="1">
    <source>
        <dbReference type="SAM" id="MobiDB-lite"/>
    </source>
</evidence>
<evidence type="ECO:0000256" key="2">
    <source>
        <dbReference type="SAM" id="SignalP"/>
    </source>
</evidence>
<keyword evidence="4" id="KW-1185">Reference proteome</keyword>
<name>A0A7J6SL94_PEROL</name>
<proteinExistence type="predicted"/>
<dbReference type="Proteomes" id="UP000553632">
    <property type="component" value="Unassembled WGS sequence"/>
</dbReference>
<comment type="caution">
    <text evidence="3">The sequence shown here is derived from an EMBL/GenBank/DDBJ whole genome shotgun (WGS) entry which is preliminary data.</text>
</comment>
<accession>A0A7J6SL94</accession>
<feature type="region of interest" description="Disordered" evidence="1">
    <location>
        <begin position="712"/>
        <end position="731"/>
    </location>
</feature>
<evidence type="ECO:0000313" key="4">
    <source>
        <dbReference type="Proteomes" id="UP000553632"/>
    </source>
</evidence>
<feature type="chain" id="PRO_5029484906" evidence="2">
    <location>
        <begin position="22"/>
        <end position="812"/>
    </location>
</feature>
<dbReference type="AlphaFoldDB" id="A0A7J6SL94"/>
<keyword evidence="2" id="KW-0732">Signal</keyword>
<evidence type="ECO:0000313" key="3">
    <source>
        <dbReference type="EMBL" id="KAF4733016.1"/>
    </source>
</evidence>
<protein>
    <submittedName>
        <fullName evidence="3">Uncharacterized protein</fullName>
    </submittedName>
</protein>
<reference evidence="3 4" key="1">
    <citation type="submission" date="2020-04" db="EMBL/GenBank/DDBJ databases">
        <title>Perkinsus olseni comparative genomics.</title>
        <authorList>
            <person name="Bogema D.R."/>
        </authorList>
    </citation>
    <scope>NUCLEOTIDE SEQUENCE [LARGE SCALE GENOMIC DNA]</scope>
    <source>
        <strain evidence="3 4">ATCC PRA-207</strain>
    </source>
</reference>